<comment type="caution">
    <text evidence="2">The sequence shown here is derived from an EMBL/GenBank/DDBJ whole genome shotgun (WGS) entry which is preliminary data.</text>
</comment>
<dbReference type="InterPro" id="IPR032782">
    <property type="entry name" value="KhpB_N"/>
</dbReference>
<dbReference type="GO" id="GO:0003723">
    <property type="term" value="F:RNA binding"/>
    <property type="evidence" value="ECO:0007669"/>
    <property type="project" value="InterPro"/>
</dbReference>
<dbReference type="PANTHER" id="PTHR35800:SF1">
    <property type="entry name" value="RNA-BINDING PROTEIN KHPB"/>
    <property type="match status" value="1"/>
</dbReference>
<feature type="domain" description="RNA-binding protein KhpB N-terminal" evidence="1">
    <location>
        <begin position="13"/>
        <end position="65"/>
    </location>
</feature>
<dbReference type="Gene3D" id="3.30.300.20">
    <property type="match status" value="1"/>
</dbReference>
<evidence type="ECO:0000259" key="1">
    <source>
        <dbReference type="SMART" id="SM01245"/>
    </source>
</evidence>
<dbReference type="InterPro" id="IPR038008">
    <property type="entry name" value="Jag_KH"/>
</dbReference>
<proteinExistence type="predicted"/>
<feature type="non-terminal residue" evidence="2">
    <location>
        <position position="194"/>
    </location>
</feature>
<dbReference type="SMART" id="SM01245">
    <property type="entry name" value="Jag_N"/>
    <property type="match status" value="1"/>
</dbReference>
<dbReference type="EMBL" id="BARS01048854">
    <property type="protein sequence ID" value="GAG28391.1"/>
    <property type="molecule type" value="Genomic_DNA"/>
</dbReference>
<dbReference type="CDD" id="cd02414">
    <property type="entry name" value="KH-II_Jag"/>
    <property type="match status" value="1"/>
</dbReference>
<organism evidence="2">
    <name type="scientific">marine sediment metagenome</name>
    <dbReference type="NCBI Taxonomy" id="412755"/>
    <lineage>
        <taxon>unclassified sequences</taxon>
        <taxon>metagenomes</taxon>
        <taxon>ecological metagenomes</taxon>
    </lineage>
</organism>
<protein>
    <recommendedName>
        <fullName evidence="1">RNA-binding protein KhpB N-terminal domain-containing protein</fullName>
    </recommendedName>
</protein>
<sequence length="194" mass="21121">MDERSRDARQSAEYSARTVDEALGRAAQALGLPIADVEYEVVKDSSRAFLGVLRTGQAIIRVWSPTIGEDEVVPTAELDPTAEAVQAAEPEERAESEAPAAILERNPPELERVACEVVSTLLDKMGLLAAVEVVDHGGEVDRDAEEVSPLCLNVVGDDLGILIGRRGETLRDLQFITRLILRRKLGVWPNLVVD</sequence>
<dbReference type="InterPro" id="IPR015946">
    <property type="entry name" value="KH_dom-like_a/b"/>
</dbReference>
<dbReference type="PANTHER" id="PTHR35800">
    <property type="entry name" value="PROTEIN JAG"/>
    <property type="match status" value="1"/>
</dbReference>
<evidence type="ECO:0000313" key="2">
    <source>
        <dbReference type="EMBL" id="GAG28391.1"/>
    </source>
</evidence>
<dbReference type="InterPro" id="IPR038247">
    <property type="entry name" value="Jag_N_dom_sf"/>
</dbReference>
<dbReference type="AlphaFoldDB" id="X0XU72"/>
<name>X0XU72_9ZZZZ</name>
<gene>
    <name evidence="2" type="ORF">S01H1_73137</name>
</gene>
<dbReference type="Pfam" id="PF14804">
    <property type="entry name" value="Jag_N"/>
    <property type="match status" value="1"/>
</dbReference>
<accession>X0XU72</accession>
<dbReference type="InterPro" id="IPR039247">
    <property type="entry name" value="KhpB"/>
</dbReference>
<dbReference type="Gene3D" id="3.30.30.80">
    <property type="entry name" value="probable RNA-binding protein from clostridium symbiosum atcc 14940"/>
    <property type="match status" value="1"/>
</dbReference>
<reference evidence="2" key="1">
    <citation type="journal article" date="2014" name="Front. Microbiol.">
        <title>High frequency of phylogenetically diverse reductive dehalogenase-homologous genes in deep subseafloor sedimentary metagenomes.</title>
        <authorList>
            <person name="Kawai M."/>
            <person name="Futagami T."/>
            <person name="Toyoda A."/>
            <person name="Takaki Y."/>
            <person name="Nishi S."/>
            <person name="Hori S."/>
            <person name="Arai W."/>
            <person name="Tsubouchi T."/>
            <person name="Morono Y."/>
            <person name="Uchiyama I."/>
            <person name="Ito T."/>
            <person name="Fujiyama A."/>
            <person name="Inagaki F."/>
            <person name="Takami H."/>
        </authorList>
    </citation>
    <scope>NUCLEOTIDE SEQUENCE</scope>
    <source>
        <strain evidence="2">Expedition CK06-06</strain>
    </source>
</reference>